<feature type="chain" id="PRO_5011483554" description="DKNYY family protein" evidence="1">
    <location>
        <begin position="25"/>
        <end position="245"/>
    </location>
</feature>
<dbReference type="AlphaFoldDB" id="A0A1G7A9R0"/>
<keyword evidence="1" id="KW-0732">Signal</keyword>
<organism evidence="2 3">
    <name type="scientific">Mucilaginibacter pineti</name>
    <dbReference type="NCBI Taxonomy" id="1391627"/>
    <lineage>
        <taxon>Bacteria</taxon>
        <taxon>Pseudomonadati</taxon>
        <taxon>Bacteroidota</taxon>
        <taxon>Sphingobacteriia</taxon>
        <taxon>Sphingobacteriales</taxon>
        <taxon>Sphingobacteriaceae</taxon>
        <taxon>Mucilaginibacter</taxon>
    </lineage>
</organism>
<dbReference type="Proteomes" id="UP000199072">
    <property type="component" value="Unassembled WGS sequence"/>
</dbReference>
<keyword evidence="3" id="KW-1185">Reference proteome</keyword>
<protein>
    <recommendedName>
        <fullName evidence="4">DKNYY family protein</fullName>
    </recommendedName>
</protein>
<gene>
    <name evidence="2" type="ORF">SAMN05216464_10413</name>
</gene>
<proteinExistence type="predicted"/>
<accession>A0A1G7A9R0</accession>
<dbReference type="STRING" id="1391627.SAMN05216464_10413"/>
<evidence type="ECO:0000313" key="3">
    <source>
        <dbReference type="Proteomes" id="UP000199072"/>
    </source>
</evidence>
<feature type="signal peptide" evidence="1">
    <location>
        <begin position="1"/>
        <end position="24"/>
    </location>
</feature>
<evidence type="ECO:0000313" key="2">
    <source>
        <dbReference type="EMBL" id="SDE11549.1"/>
    </source>
</evidence>
<name>A0A1G7A9R0_9SPHI</name>
<dbReference type="EMBL" id="FNAI01000004">
    <property type="protein sequence ID" value="SDE11549.1"/>
    <property type="molecule type" value="Genomic_DNA"/>
</dbReference>
<sequence>MNKLLPGICFIVSFFCCSYCLGQAASGDSTAQAMASSPAVGFFNAAIGQQSRLYNGPEYNLYDPTIKGNAYFQDIYEFRPGEVVYDGIVYNNVPMMYDMNKDIVAVLLYNNFSRFALLNERLQSFDLLNHHFVYITTDSLNTSSPIRTGFYDEVYKGNVQALVKWTKNIQTSSTATTIEVFFTQNKYYYLKKGNTYYSIGGQSGLLNVLKDKKKELQQYIKANKIKYKDNPDKAMALIAARYDQL</sequence>
<reference evidence="2 3" key="1">
    <citation type="submission" date="2016-10" db="EMBL/GenBank/DDBJ databases">
        <authorList>
            <person name="de Groot N.N."/>
        </authorList>
    </citation>
    <scope>NUCLEOTIDE SEQUENCE [LARGE SCALE GENOMIC DNA]</scope>
    <source>
        <strain evidence="2 3">47C3B</strain>
    </source>
</reference>
<evidence type="ECO:0000256" key="1">
    <source>
        <dbReference type="SAM" id="SignalP"/>
    </source>
</evidence>
<evidence type="ECO:0008006" key="4">
    <source>
        <dbReference type="Google" id="ProtNLM"/>
    </source>
</evidence>